<organism evidence="11 12">
    <name type="scientific">Candidatus Bilamarchaeum dharawalense</name>
    <dbReference type="NCBI Taxonomy" id="2885759"/>
    <lineage>
        <taxon>Archaea</taxon>
        <taxon>Candidatus Micrarchaeota</taxon>
        <taxon>Candidatus Micrarchaeia</taxon>
        <taxon>Candidatus Anstonellales</taxon>
        <taxon>Candidatus Bilamarchaeaceae</taxon>
        <taxon>Candidatus Bilamarchaeum</taxon>
    </lineage>
</organism>
<dbReference type="SUPFAM" id="SSF52540">
    <property type="entry name" value="P-loop containing nucleoside triphosphate hydrolases"/>
    <property type="match status" value="1"/>
</dbReference>
<accession>A0A5E4LWJ1</accession>
<keyword evidence="4 8" id="KW-0547">Nucleotide-binding</keyword>
<dbReference type="GO" id="GO:0003743">
    <property type="term" value="F:translation initiation factor activity"/>
    <property type="evidence" value="ECO:0007669"/>
    <property type="project" value="UniProtKB-UniRule"/>
</dbReference>
<dbReference type="FunFam" id="3.40.50.300:FF:000112">
    <property type="entry name" value="Eukaryotic translation initiation factor 5B"/>
    <property type="match status" value="1"/>
</dbReference>
<gene>
    <name evidence="8 11" type="primary">infB</name>
    <name evidence="11" type="ORF">LFW2832_00927</name>
</gene>
<dbReference type="CDD" id="cd16266">
    <property type="entry name" value="IF2_aeIF5B_IV"/>
    <property type="match status" value="1"/>
</dbReference>
<evidence type="ECO:0000313" key="11">
    <source>
        <dbReference type="EMBL" id="VVC04402.1"/>
    </source>
</evidence>
<keyword evidence="6 8" id="KW-0342">GTP-binding</keyword>
<dbReference type="Pfam" id="PF11987">
    <property type="entry name" value="IF-2"/>
    <property type="match status" value="1"/>
</dbReference>
<dbReference type="NCBIfam" id="NF003078">
    <property type="entry name" value="PRK04004.1"/>
    <property type="match status" value="1"/>
</dbReference>
<dbReference type="GO" id="GO:0005737">
    <property type="term" value="C:cytoplasm"/>
    <property type="evidence" value="ECO:0007669"/>
    <property type="project" value="TreeGrafter"/>
</dbReference>
<dbReference type="InterPro" id="IPR023115">
    <property type="entry name" value="TIF_IF2_dom3"/>
</dbReference>
<dbReference type="CDD" id="cd01887">
    <property type="entry name" value="IF2_eIF5B"/>
    <property type="match status" value="1"/>
</dbReference>
<keyword evidence="5 8" id="KW-0648">Protein biosynthesis</keyword>
<dbReference type="InterPro" id="IPR036925">
    <property type="entry name" value="TIF_IF2_dom3_sf"/>
</dbReference>
<dbReference type="PRINTS" id="PR00315">
    <property type="entry name" value="ELONGATNFCT"/>
</dbReference>
<comment type="caution">
    <text evidence="11">The sequence shown here is derived from an EMBL/GenBank/DDBJ whole genome shotgun (WGS) entry which is preliminary data.</text>
</comment>
<dbReference type="Proteomes" id="UP000789941">
    <property type="component" value="Unassembled WGS sequence"/>
</dbReference>
<dbReference type="Gene3D" id="2.40.30.10">
    <property type="entry name" value="Translation factors"/>
    <property type="match status" value="2"/>
</dbReference>
<feature type="binding site" evidence="8">
    <location>
        <begin position="131"/>
        <end position="134"/>
    </location>
    <ligand>
        <name>GTP</name>
        <dbReference type="ChEBI" id="CHEBI:37565"/>
    </ligand>
</feature>
<evidence type="ECO:0000256" key="3">
    <source>
        <dbReference type="ARBA" id="ARBA00022540"/>
    </source>
</evidence>
<dbReference type="NCBIfam" id="TIGR00231">
    <property type="entry name" value="small_GTP"/>
    <property type="match status" value="1"/>
</dbReference>
<dbReference type="HAMAP" id="MF_00100_A">
    <property type="entry name" value="IF_2_A"/>
    <property type="match status" value="1"/>
</dbReference>
<dbReference type="EMBL" id="CABMJJ010000009">
    <property type="protein sequence ID" value="VVC04402.1"/>
    <property type="molecule type" value="Genomic_DNA"/>
</dbReference>
<evidence type="ECO:0000256" key="1">
    <source>
        <dbReference type="ARBA" id="ARBA00007733"/>
    </source>
</evidence>
<evidence type="ECO:0000256" key="9">
    <source>
        <dbReference type="RuleBase" id="RU000644"/>
    </source>
</evidence>
<dbReference type="GO" id="GO:0005525">
    <property type="term" value="F:GTP binding"/>
    <property type="evidence" value="ECO:0007669"/>
    <property type="project" value="UniProtKB-KW"/>
</dbReference>
<feature type="binding site" evidence="8">
    <location>
        <begin position="13"/>
        <end position="20"/>
    </location>
    <ligand>
        <name>GTP</name>
        <dbReference type="ChEBI" id="CHEBI:37565"/>
    </ligand>
</feature>
<evidence type="ECO:0000256" key="8">
    <source>
        <dbReference type="HAMAP-Rule" id="MF_00100"/>
    </source>
</evidence>
<dbReference type="Gene3D" id="3.40.50.10050">
    <property type="entry name" value="Translation initiation factor IF- 2, domain 3"/>
    <property type="match status" value="1"/>
</dbReference>
<keyword evidence="3 8" id="KW-0396">Initiation factor</keyword>
<proteinExistence type="inferred from homology"/>
<dbReference type="GO" id="GO:0003924">
    <property type="term" value="F:GTPase activity"/>
    <property type="evidence" value="ECO:0007669"/>
    <property type="project" value="UniProtKB-UniRule"/>
</dbReference>
<dbReference type="InterPro" id="IPR009000">
    <property type="entry name" value="Transl_B-barrel_sf"/>
</dbReference>
<evidence type="ECO:0000313" key="12">
    <source>
        <dbReference type="Proteomes" id="UP000789941"/>
    </source>
</evidence>
<dbReference type="PROSITE" id="PS51722">
    <property type="entry name" value="G_TR_2"/>
    <property type="match status" value="1"/>
</dbReference>
<dbReference type="AlphaFoldDB" id="A0A5E4LWJ1"/>
<name>A0A5E4LWJ1_9ARCH</name>
<evidence type="ECO:0000259" key="10">
    <source>
        <dbReference type="PROSITE" id="PS51722"/>
    </source>
</evidence>
<dbReference type="PANTHER" id="PTHR43381:SF4">
    <property type="entry name" value="EUKARYOTIC TRANSLATION INITIATION FACTOR 5B"/>
    <property type="match status" value="1"/>
</dbReference>
<dbReference type="SUPFAM" id="SSF52156">
    <property type="entry name" value="Initiation factor IF2/eIF5b, domain 3"/>
    <property type="match status" value="1"/>
</dbReference>
<dbReference type="CDD" id="cd03703">
    <property type="entry name" value="aeIF5B_II"/>
    <property type="match status" value="1"/>
</dbReference>
<dbReference type="PANTHER" id="PTHR43381">
    <property type="entry name" value="TRANSLATION INITIATION FACTOR IF-2-RELATED"/>
    <property type="match status" value="1"/>
</dbReference>
<feature type="binding site" evidence="8">
    <location>
        <begin position="77"/>
        <end position="81"/>
    </location>
    <ligand>
        <name>GTP</name>
        <dbReference type="ChEBI" id="CHEBI:37565"/>
    </ligand>
</feature>
<dbReference type="InterPro" id="IPR004544">
    <property type="entry name" value="TF_aIF-2_arc"/>
</dbReference>
<dbReference type="InterPro" id="IPR000795">
    <property type="entry name" value="T_Tr_GTP-bd_dom"/>
</dbReference>
<dbReference type="Gene3D" id="3.40.50.300">
    <property type="entry name" value="P-loop containing nucleotide triphosphate hydrolases"/>
    <property type="match status" value="1"/>
</dbReference>
<protein>
    <recommendedName>
        <fullName evidence="2 8">Probable translation initiation factor IF-2</fullName>
    </recommendedName>
</protein>
<dbReference type="InterPro" id="IPR027417">
    <property type="entry name" value="P-loop_NTPase"/>
</dbReference>
<dbReference type="InterPro" id="IPR029459">
    <property type="entry name" value="EFTU-type"/>
</dbReference>
<feature type="domain" description="Tr-type G" evidence="10">
    <location>
        <begin position="4"/>
        <end position="226"/>
    </location>
</feature>
<dbReference type="Pfam" id="PF00009">
    <property type="entry name" value="GTP_EFTU"/>
    <property type="match status" value="1"/>
</dbReference>
<dbReference type="SUPFAM" id="SSF50447">
    <property type="entry name" value="Translation proteins"/>
    <property type="match status" value="1"/>
</dbReference>
<reference evidence="11 12" key="1">
    <citation type="submission" date="2019-08" db="EMBL/GenBank/DDBJ databases">
        <authorList>
            <person name="Vazquez-Campos X."/>
        </authorList>
    </citation>
    <scope>NUCLEOTIDE SEQUENCE [LARGE SCALE GENOMIC DNA]</scope>
    <source>
        <strain evidence="11">LFW-283_2</strain>
    </source>
</reference>
<dbReference type="InterPro" id="IPR015760">
    <property type="entry name" value="TIF_IF2"/>
</dbReference>
<dbReference type="NCBIfam" id="TIGR00491">
    <property type="entry name" value="aIF-2"/>
    <property type="match status" value="1"/>
</dbReference>
<evidence type="ECO:0000256" key="5">
    <source>
        <dbReference type="ARBA" id="ARBA00022917"/>
    </source>
</evidence>
<comment type="similarity">
    <text evidence="1 8 9">Belongs to the TRAFAC class translation factor GTPase superfamily. Classic translation factor GTPase family. IF-2 subfamily.</text>
</comment>
<evidence type="ECO:0000256" key="2">
    <source>
        <dbReference type="ARBA" id="ARBA00020166"/>
    </source>
</evidence>
<evidence type="ECO:0000256" key="6">
    <source>
        <dbReference type="ARBA" id="ARBA00023134"/>
    </source>
</evidence>
<evidence type="ECO:0000256" key="4">
    <source>
        <dbReference type="ARBA" id="ARBA00022741"/>
    </source>
</evidence>
<dbReference type="FunFam" id="3.40.50.10050:FF:000001">
    <property type="entry name" value="Translation initiation factor IF-2"/>
    <property type="match status" value="1"/>
</dbReference>
<dbReference type="Pfam" id="PF14578">
    <property type="entry name" value="GTP_EFTU_D4"/>
    <property type="match status" value="1"/>
</dbReference>
<dbReference type="InterPro" id="IPR005225">
    <property type="entry name" value="Small_GTP-bd"/>
</dbReference>
<comment type="function">
    <text evidence="7 8 9">Function in general translation initiation by promoting the binding of the formylmethionine-tRNA to ribosomes. Seems to function along with eIF-2.</text>
</comment>
<evidence type="ECO:0000256" key="7">
    <source>
        <dbReference type="ARBA" id="ARBA00024852"/>
    </source>
</evidence>
<sequence>MKFKRSPIICILGHVDHGKTTLLDSVRGTTVAKKEAGGITQMIGASYVSKADIDGISKDLAQKMNVNLMVPGLLFIDTPGHEAFTNLRDRGGSLADLVILVVDVNNGFQPQTVESIKILKQYKTPFVIAANKIDAVDGWRSIKTTSFMEAFSKQPEHIQTRLDEKLYDIMGKISEYGFDSERFDRIKDFTKQIAIIPISAKTKEGLSELLVLIGGLSQKFLGDELEIEDTGRGKGSIIEVKEEKGLGTTLDVIIYDGILRKNDEIIFMSTNGVAKTKVRGLLEPNLGGKEKFVFVDDVVAAAGVKIYAPDLEGAIPGSPIEVVEDFERDSKTIEAQFKSVIFQKSGELGVVLRADSLGSVEALLRLLKDAGIPVIDAAVGNITKKDVLAASAVAQSNQFLGVVLGFNVKILDDATMESQNSNIQIIYSNIIYRLIDQYNEWVKEEKEKIKKHALEKVVWPGKIKILDGYIFRACKPAIFGVEVLAGRVRKNYRLMNKSGEVVGEIREIQKEKEKVEEAGVGDQLAISCDGINIGKNVAPGEILYSYLTEDEIKKWDDQISMLNEHEKTIFEEMKKMLRKYF</sequence>